<comment type="caution">
    <text evidence="9">The sequence shown here is derived from an EMBL/GenBank/DDBJ whole genome shotgun (WGS) entry which is preliminary data.</text>
</comment>
<dbReference type="Proteomes" id="UP000523821">
    <property type="component" value="Unassembled WGS sequence"/>
</dbReference>
<keyword evidence="6 7" id="KW-0472">Membrane</keyword>
<sequence length="278" mass="29727">MTAADEPKGPLSVRLARGLFTLFALAFVLLPIAWLALGSLKTRNEALALPPQLFFTPSFEAYTAIVSKGFLGAFGNSLTIALTNVVLTLLLGTPAAFALARMSGKVQDNLSFWVISIRMAPLFSVILPLYVLFKGLGLLDTKIAVSLAHLTLTLPLAVWMLLTYFRSIPEELDQAAMLDGASHLQILTKIVVPIARPMLASVAIVVFIFSWNEFLLAFILTARGAQTVPVAVASLAGTMSFDWPLIAAVSICSMIPALIFVGFAQRHIVAGLASGAVK</sequence>
<name>A0A7W9CTX0_9HYPH</name>
<gene>
    <name evidence="9" type="ORF">GGQ63_000604</name>
</gene>
<keyword evidence="10" id="KW-1185">Reference proteome</keyword>
<comment type="subcellular location">
    <subcellularLocation>
        <location evidence="1 7">Cell membrane</location>
        <topology evidence="1 7">Multi-pass membrane protein</topology>
    </subcellularLocation>
</comment>
<dbReference type="CDD" id="cd06261">
    <property type="entry name" value="TM_PBP2"/>
    <property type="match status" value="1"/>
</dbReference>
<dbReference type="InterPro" id="IPR035906">
    <property type="entry name" value="MetI-like_sf"/>
</dbReference>
<feature type="transmembrane region" description="Helical" evidence="7">
    <location>
        <begin position="112"/>
        <end position="131"/>
    </location>
</feature>
<dbReference type="Gene3D" id="1.10.3720.10">
    <property type="entry name" value="MetI-like"/>
    <property type="match status" value="1"/>
</dbReference>
<evidence type="ECO:0000259" key="8">
    <source>
        <dbReference type="PROSITE" id="PS50928"/>
    </source>
</evidence>
<dbReference type="AlphaFoldDB" id="A0A7W9CTX0"/>
<evidence type="ECO:0000256" key="6">
    <source>
        <dbReference type="ARBA" id="ARBA00023136"/>
    </source>
</evidence>
<evidence type="ECO:0000256" key="4">
    <source>
        <dbReference type="ARBA" id="ARBA00022692"/>
    </source>
</evidence>
<dbReference type="GO" id="GO:0055085">
    <property type="term" value="P:transmembrane transport"/>
    <property type="evidence" value="ECO:0007669"/>
    <property type="project" value="InterPro"/>
</dbReference>
<dbReference type="PROSITE" id="PS50928">
    <property type="entry name" value="ABC_TM1"/>
    <property type="match status" value="1"/>
</dbReference>
<accession>A0A7W9CTX0</accession>
<evidence type="ECO:0000256" key="2">
    <source>
        <dbReference type="ARBA" id="ARBA00022448"/>
    </source>
</evidence>
<evidence type="ECO:0000256" key="1">
    <source>
        <dbReference type="ARBA" id="ARBA00004651"/>
    </source>
</evidence>
<protein>
    <submittedName>
        <fullName evidence="9">ABC-type glycerol-3-phosphate transport system permease component</fullName>
    </submittedName>
</protein>
<dbReference type="InterPro" id="IPR000515">
    <property type="entry name" value="MetI-like"/>
</dbReference>
<keyword evidence="4 7" id="KW-0812">Transmembrane</keyword>
<keyword evidence="3" id="KW-1003">Cell membrane</keyword>
<evidence type="ECO:0000313" key="10">
    <source>
        <dbReference type="Proteomes" id="UP000523821"/>
    </source>
</evidence>
<feature type="transmembrane region" description="Helical" evidence="7">
    <location>
        <begin position="78"/>
        <end position="100"/>
    </location>
</feature>
<evidence type="ECO:0000256" key="5">
    <source>
        <dbReference type="ARBA" id="ARBA00022989"/>
    </source>
</evidence>
<dbReference type="Pfam" id="PF00528">
    <property type="entry name" value="BPD_transp_1"/>
    <property type="match status" value="1"/>
</dbReference>
<dbReference type="InterPro" id="IPR050901">
    <property type="entry name" value="BP-dep_ABC_trans_perm"/>
</dbReference>
<dbReference type="SUPFAM" id="SSF161098">
    <property type="entry name" value="MetI-like"/>
    <property type="match status" value="1"/>
</dbReference>
<evidence type="ECO:0000313" key="9">
    <source>
        <dbReference type="EMBL" id="MBB5751561.1"/>
    </source>
</evidence>
<dbReference type="PANTHER" id="PTHR32243:SF18">
    <property type="entry name" value="INNER MEMBRANE ABC TRANSPORTER PERMEASE PROTEIN YCJP"/>
    <property type="match status" value="1"/>
</dbReference>
<feature type="transmembrane region" description="Helical" evidence="7">
    <location>
        <begin position="18"/>
        <end position="37"/>
    </location>
</feature>
<dbReference type="GO" id="GO:0005886">
    <property type="term" value="C:plasma membrane"/>
    <property type="evidence" value="ECO:0007669"/>
    <property type="project" value="UniProtKB-SubCell"/>
</dbReference>
<keyword evidence="2 7" id="KW-0813">Transport</keyword>
<reference evidence="9 10" key="1">
    <citation type="submission" date="2020-08" db="EMBL/GenBank/DDBJ databases">
        <title>Genomic Encyclopedia of Type Strains, Phase IV (KMG-IV): sequencing the most valuable type-strain genomes for metagenomic binning, comparative biology and taxonomic classification.</title>
        <authorList>
            <person name="Goeker M."/>
        </authorList>
    </citation>
    <scope>NUCLEOTIDE SEQUENCE [LARGE SCALE GENOMIC DNA]</scope>
    <source>
        <strain evidence="9 10">DSM 16268</strain>
    </source>
</reference>
<dbReference type="PANTHER" id="PTHR32243">
    <property type="entry name" value="MALTOSE TRANSPORT SYSTEM PERMEASE-RELATED"/>
    <property type="match status" value="1"/>
</dbReference>
<organism evidence="9 10">
    <name type="scientific">Prosthecomicrobium pneumaticum</name>
    <dbReference type="NCBI Taxonomy" id="81895"/>
    <lineage>
        <taxon>Bacteria</taxon>
        <taxon>Pseudomonadati</taxon>
        <taxon>Pseudomonadota</taxon>
        <taxon>Alphaproteobacteria</taxon>
        <taxon>Hyphomicrobiales</taxon>
        <taxon>Kaistiaceae</taxon>
        <taxon>Prosthecomicrobium</taxon>
    </lineage>
</organism>
<comment type="similarity">
    <text evidence="7">Belongs to the binding-protein-dependent transport system permease family.</text>
</comment>
<evidence type="ECO:0000256" key="7">
    <source>
        <dbReference type="RuleBase" id="RU363032"/>
    </source>
</evidence>
<feature type="transmembrane region" description="Helical" evidence="7">
    <location>
        <begin position="243"/>
        <end position="264"/>
    </location>
</feature>
<feature type="transmembrane region" description="Helical" evidence="7">
    <location>
        <begin position="143"/>
        <end position="165"/>
    </location>
</feature>
<keyword evidence="5 7" id="KW-1133">Transmembrane helix</keyword>
<evidence type="ECO:0000256" key="3">
    <source>
        <dbReference type="ARBA" id="ARBA00022475"/>
    </source>
</evidence>
<proteinExistence type="inferred from homology"/>
<dbReference type="EMBL" id="JACHOO010000001">
    <property type="protein sequence ID" value="MBB5751561.1"/>
    <property type="molecule type" value="Genomic_DNA"/>
</dbReference>
<feature type="domain" description="ABC transmembrane type-1" evidence="8">
    <location>
        <begin position="74"/>
        <end position="264"/>
    </location>
</feature>
<dbReference type="RefSeq" id="WP_183852340.1">
    <property type="nucleotide sequence ID" value="NZ_JACHOO010000001.1"/>
</dbReference>